<dbReference type="EMBL" id="JYHA01000046">
    <property type="protein sequence ID" value="KKB96613.1"/>
    <property type="molecule type" value="Genomic_DNA"/>
</dbReference>
<gene>
    <name evidence="1" type="ORF">SZ25_00298</name>
</gene>
<dbReference type="Proteomes" id="UP000033358">
    <property type="component" value="Unassembled WGS sequence"/>
</dbReference>
<name>A0A0F5MP54_9RICK</name>
<sequence>NLETQHNATSTKVDNLEEDFEKHVETYNYNTMHETINDLCTDYSDASHITEKIELCKDVTSYALHNLTIPNFQCISDCATLISARQNYNLTQSTIDMANNKELQTVNGKKTINNQIMQIEANKIAELIFKTNKMHLVKTKDKESTQFVPDTVSEAMLNEIGFTLGNDYHLECLTNSPKSIKYNKDSKLCEAPKNFKYNNELTVNNYYYSNEGDVDIAKLLGESDQKAPFYTIVKG</sequence>
<reference evidence="1 2" key="1">
    <citation type="submission" date="2015-02" db="EMBL/GenBank/DDBJ databases">
        <title>Single cell genomics of a rare environmental alphaproteobacterium provides unique insights into Rickettsiaceae evolution.</title>
        <authorList>
            <person name="Martijn J."/>
            <person name="Schulz F."/>
            <person name="Zaremba-Niedzwiedzka K."/>
            <person name="Viklund J."/>
            <person name="Stepanauskas R."/>
            <person name="Andersson S.G.E."/>
            <person name="Horn M."/>
            <person name="Guy L."/>
            <person name="Ettema T.J.G."/>
        </authorList>
    </citation>
    <scope>NUCLEOTIDE SEQUENCE [LARGE SCALE GENOMIC DNA]</scope>
    <source>
        <strain evidence="1 2">SCGC AAA041-L04</strain>
    </source>
</reference>
<proteinExistence type="predicted"/>
<protein>
    <submittedName>
        <fullName evidence="1">Uncharacterized protein</fullName>
    </submittedName>
</protein>
<organism evidence="1 2">
    <name type="scientific">Candidatus Arcanibacter lacustris</name>
    <dbReference type="NCBI Taxonomy" id="1607817"/>
    <lineage>
        <taxon>Bacteria</taxon>
        <taxon>Pseudomonadati</taxon>
        <taxon>Pseudomonadota</taxon>
        <taxon>Alphaproteobacteria</taxon>
        <taxon>Rickettsiales</taxon>
        <taxon>Candidatus Arcanibacter</taxon>
    </lineage>
</organism>
<accession>A0A0F5MP54</accession>
<evidence type="ECO:0000313" key="1">
    <source>
        <dbReference type="EMBL" id="KKB96613.1"/>
    </source>
</evidence>
<comment type="caution">
    <text evidence="1">The sequence shown here is derived from an EMBL/GenBank/DDBJ whole genome shotgun (WGS) entry which is preliminary data.</text>
</comment>
<dbReference type="AlphaFoldDB" id="A0A0F5MP54"/>
<keyword evidence="2" id="KW-1185">Reference proteome</keyword>
<feature type="non-terminal residue" evidence="1">
    <location>
        <position position="1"/>
    </location>
</feature>
<evidence type="ECO:0000313" key="2">
    <source>
        <dbReference type="Proteomes" id="UP000033358"/>
    </source>
</evidence>